<dbReference type="AlphaFoldDB" id="A0A811ZZ20"/>
<comment type="caution">
    <text evidence="2">The sequence shown here is derived from an EMBL/GenBank/DDBJ whole genome shotgun (WGS) entry which is preliminary data.</text>
</comment>
<dbReference type="Gene3D" id="3.40.50.150">
    <property type="entry name" value="Vaccinia Virus protein VP39"/>
    <property type="match status" value="1"/>
</dbReference>
<dbReference type="Proteomes" id="UP000645828">
    <property type="component" value="Unassembled WGS sequence"/>
</dbReference>
<keyword evidence="3" id="KW-1185">Reference proteome</keyword>
<dbReference type="EMBL" id="CAJHUB010000788">
    <property type="protein sequence ID" value="CAD7693897.1"/>
    <property type="molecule type" value="Genomic_DNA"/>
</dbReference>
<proteinExistence type="predicted"/>
<organism evidence="2 3">
    <name type="scientific">Nyctereutes procyonoides</name>
    <name type="common">Raccoon dog</name>
    <name type="synonym">Canis procyonoides</name>
    <dbReference type="NCBI Taxonomy" id="34880"/>
    <lineage>
        <taxon>Eukaryota</taxon>
        <taxon>Metazoa</taxon>
        <taxon>Chordata</taxon>
        <taxon>Craniata</taxon>
        <taxon>Vertebrata</taxon>
        <taxon>Euteleostomi</taxon>
        <taxon>Mammalia</taxon>
        <taxon>Eutheria</taxon>
        <taxon>Laurasiatheria</taxon>
        <taxon>Carnivora</taxon>
        <taxon>Caniformia</taxon>
        <taxon>Canidae</taxon>
        <taxon>Nyctereutes</taxon>
    </lineage>
</organism>
<accession>A0A811ZZ20</accession>
<name>A0A811ZZ20_NYCPR</name>
<keyword evidence="1" id="KW-0007">Acetylation</keyword>
<reference evidence="2" key="1">
    <citation type="submission" date="2020-12" db="EMBL/GenBank/DDBJ databases">
        <authorList>
            <consortium name="Molecular Ecology Group"/>
        </authorList>
    </citation>
    <scope>NUCLEOTIDE SEQUENCE</scope>
    <source>
        <strain evidence="2">TBG_1078</strain>
    </source>
</reference>
<dbReference type="InterPro" id="IPR029063">
    <property type="entry name" value="SAM-dependent_MTases_sf"/>
</dbReference>
<evidence type="ECO:0000256" key="1">
    <source>
        <dbReference type="ARBA" id="ARBA00022990"/>
    </source>
</evidence>
<sequence length="150" mass="16535">MFPLNIAIYILQPRGCSIAKIFGGQDVTLSYSHLCLFISSVLCAKPRSSPHSSTGAFTVCQGYDPTEAFLLDLTFWTKPLRDYSYDPYFNKLGGPTHITVPFVIGRDLSYCLGGTCTLKKKGWLAKEMVPRTVPSAQGTQLEDNETNCSP</sequence>
<evidence type="ECO:0000313" key="3">
    <source>
        <dbReference type="Proteomes" id="UP000645828"/>
    </source>
</evidence>
<evidence type="ECO:0000313" key="2">
    <source>
        <dbReference type="EMBL" id="CAD7693897.1"/>
    </source>
</evidence>
<gene>
    <name evidence="2" type="ORF">NYPRO_LOCUS26689</name>
</gene>
<protein>
    <submittedName>
        <fullName evidence="2">(raccoon dog) hypothetical protein</fullName>
    </submittedName>
</protein>